<keyword evidence="4 5" id="KW-0539">Nucleus</keyword>
<comment type="caution">
    <text evidence="8">The sequence shown here is derived from an EMBL/GenBank/DDBJ whole genome shotgun (WGS) entry which is preliminary data.</text>
</comment>
<keyword evidence="5" id="KW-0227">DNA damage</keyword>
<keyword evidence="3" id="KW-0677">Repeat</keyword>
<evidence type="ECO:0000256" key="1">
    <source>
        <dbReference type="ARBA" id="ARBA00004123"/>
    </source>
</evidence>
<dbReference type="GO" id="GO:0051604">
    <property type="term" value="P:protein maturation"/>
    <property type="evidence" value="ECO:0007669"/>
    <property type="project" value="UniProtKB-UniRule"/>
</dbReference>
<evidence type="ECO:0000313" key="9">
    <source>
        <dbReference type="EMBL" id="TPX44142.1"/>
    </source>
</evidence>
<keyword evidence="10" id="KW-1185">Reference proteome</keyword>
<evidence type="ECO:0000313" key="10">
    <source>
        <dbReference type="Proteomes" id="UP000317494"/>
    </source>
</evidence>
<reference evidence="10 11" key="1">
    <citation type="journal article" date="2019" name="Sci. Rep.">
        <title>Comparative genomics of chytrid fungi reveal insights into the obligate biotrophic and pathogenic lifestyle of Synchytrium endobioticum.</title>
        <authorList>
            <person name="van de Vossenberg B.T.L.H."/>
            <person name="Warris S."/>
            <person name="Nguyen H.D.T."/>
            <person name="van Gent-Pelzer M.P.E."/>
            <person name="Joly D.L."/>
            <person name="van de Geest H.C."/>
            <person name="Bonants P.J.M."/>
            <person name="Smith D.S."/>
            <person name="Levesque C.A."/>
            <person name="van der Lee T.A.J."/>
        </authorList>
    </citation>
    <scope>NUCLEOTIDE SEQUENCE [LARGE SCALE GENOMIC DNA]</scope>
    <source>
        <strain evidence="8 11">LEV6574</strain>
        <strain evidence="9 10">MB42</strain>
    </source>
</reference>
<comment type="function">
    <text evidence="5">Key component of the cytosolic iron-sulfur protein assembly (CIA) complex, a multiprotein complex that mediates the incorporation of iron-sulfur cluster into apoproteins specifically involved in DNA metabolism and genomic integrity. In the CIA complex, MMS19 acts as an adapter between early-acting CIA components and a subset of cellular target iron-sulfur proteins.</text>
</comment>
<evidence type="ECO:0000256" key="3">
    <source>
        <dbReference type="ARBA" id="ARBA00022737"/>
    </source>
</evidence>
<dbReference type="GO" id="GO:0005634">
    <property type="term" value="C:nucleus"/>
    <property type="evidence" value="ECO:0007669"/>
    <property type="project" value="UniProtKB-SubCell"/>
</dbReference>
<dbReference type="OrthoDB" id="342900at2759"/>
<organism evidence="8 11">
    <name type="scientific">Synchytrium endobioticum</name>
    <dbReference type="NCBI Taxonomy" id="286115"/>
    <lineage>
        <taxon>Eukaryota</taxon>
        <taxon>Fungi</taxon>
        <taxon>Fungi incertae sedis</taxon>
        <taxon>Chytridiomycota</taxon>
        <taxon>Chytridiomycota incertae sedis</taxon>
        <taxon>Chytridiomycetes</taxon>
        <taxon>Synchytriales</taxon>
        <taxon>Synchytriaceae</taxon>
        <taxon>Synchytrium</taxon>
    </lineage>
</organism>
<dbReference type="SUPFAM" id="SSF48371">
    <property type="entry name" value="ARM repeat"/>
    <property type="match status" value="1"/>
</dbReference>
<name>A0A507CMD8_9FUNG</name>
<protein>
    <recommendedName>
        <fullName evidence="5">MMS19 nucleotide excision repair protein</fullName>
    </recommendedName>
</protein>
<dbReference type="Proteomes" id="UP000320475">
    <property type="component" value="Unassembled WGS sequence"/>
</dbReference>
<evidence type="ECO:0000256" key="2">
    <source>
        <dbReference type="ARBA" id="ARBA00009340"/>
    </source>
</evidence>
<dbReference type="Pfam" id="PF14500">
    <property type="entry name" value="MMS19_N"/>
    <property type="match status" value="1"/>
</dbReference>
<dbReference type="GO" id="GO:0016226">
    <property type="term" value="P:iron-sulfur cluster assembly"/>
    <property type="evidence" value="ECO:0007669"/>
    <property type="project" value="UniProtKB-UniRule"/>
</dbReference>
<dbReference type="EMBL" id="QEAM01000411">
    <property type="protein sequence ID" value="TPX40124.1"/>
    <property type="molecule type" value="Genomic_DNA"/>
</dbReference>
<dbReference type="STRING" id="286115.A0A507CMD8"/>
<dbReference type="InterPro" id="IPR039920">
    <property type="entry name" value="MMS19"/>
</dbReference>
<evidence type="ECO:0000313" key="8">
    <source>
        <dbReference type="EMBL" id="TPX40124.1"/>
    </source>
</evidence>
<evidence type="ECO:0000256" key="5">
    <source>
        <dbReference type="RuleBase" id="RU367072"/>
    </source>
</evidence>
<proteinExistence type="inferred from homology"/>
<dbReference type="PANTHER" id="PTHR12891:SF0">
    <property type="entry name" value="MMS19 NUCLEOTIDE EXCISION REPAIR PROTEIN HOMOLOG"/>
    <property type="match status" value="1"/>
</dbReference>
<dbReference type="Proteomes" id="UP000317494">
    <property type="component" value="Unassembled WGS sequence"/>
</dbReference>
<dbReference type="PANTHER" id="PTHR12891">
    <property type="entry name" value="DNA REPAIR/TRANSCRIPTION PROTEIN MET18/MMS19"/>
    <property type="match status" value="1"/>
</dbReference>
<dbReference type="InterPro" id="IPR024687">
    <property type="entry name" value="MMS19_C"/>
</dbReference>
<sequence length="1042" mass="113664">MDEPIQHPERLGGPDTVASDINNGNFTLLQLVERLGPQLTSTDSAIRPAGIRFMVQVLTNLNEVPEADATVIFDFFVERLHDVFSLDELANGILLLTNLDVLSKADMLRIPTSIFQNVQVQSHAQSVRNAIFRILSALMYKIPSGIASLGSDFAIGYIRVMDGEKDPRNLLVAFDVLRQILLRVPLSSAHVQELFDLTFAYFPITYRPPPGDPLNISAEDLKAALRSCLTATNAFAPFAMAQLMDKMETTTGSGKRDTMLTIAVAIPTYGPDCLLPYAKDLSQGLKAEVFQAADEAHQKDATTCVTAVAKGLSSATATSSSNPLEVFIDPILEDAVANLKEPDSKFAKQCSALLEAVASASDPACTYVVNTVCGQILDQYSVEMISPRQKPLVDVLAGLVRSHRIVYECSTATMMSISQGADVMEVDELTSPLQAYKSRLIDIFTSCTLNSGYSSALKLTAISGIQELLASPRLLGSDEHVLLKCLTEVVLSSRTEPEVQQSALQVLVDTSHRHPHAIIKHSLNVLLCDLADSQTNAGYERKLNAIKDMTAEAEPFKVALDGVFNELFRHVKSLSSLRSPPQLDYTHCLIRAVLAIIKTRSKFQTTTSSPNIISQLETSLLIPILTQCIGASLQTSPSAADTALTDVQSVKLFGEIAGCIVRSMDGEQQETLANKTLSCFVEGNLDVLLGDGVAGRFAPLEPTSKPSQTNLSIVFSSIICNLRPMVSLSLPQFANVSNFLEGLIERVLASKNDVFVVAISKTIGSIVNKWSENAAKVTFAEALSAKADTVLTSTSTPISQRFNLLCVDVWVIAALLKVSSVSGYTLVSQLISLLDNADLGQMVANHFRTLVKNDAEGVLTRDSFANVQLLYKQRLFNHCVPLLVNGFHKTSSDRSYRYLIALLYLMQNTSESVYFPALAQLMPLLLRALSSPDSDLKLTTLNIFETLTTKASHMLVKHISSLMPLLFGLCRMADGGANPAKVRLESLRMIGLLPGNFEYASLHPFKPTVLKEVGKFLDDPKRIVRKEAANTRNKWFLMVGPR</sequence>
<dbReference type="InterPro" id="IPR016024">
    <property type="entry name" value="ARM-type_fold"/>
</dbReference>
<dbReference type="VEuPathDB" id="FungiDB:SeMB42_g04427"/>
<feature type="domain" description="MMS19 C-terminal" evidence="6">
    <location>
        <begin position="543"/>
        <end position="994"/>
    </location>
</feature>
<accession>A0A507CMD8</accession>
<dbReference type="InterPro" id="IPR011989">
    <property type="entry name" value="ARM-like"/>
</dbReference>
<feature type="domain" description="MMS19 N-terminal" evidence="7">
    <location>
        <begin position="32"/>
        <end position="291"/>
    </location>
</feature>
<dbReference type="GO" id="GO:0006281">
    <property type="term" value="P:DNA repair"/>
    <property type="evidence" value="ECO:0007669"/>
    <property type="project" value="UniProtKB-UniRule"/>
</dbReference>
<evidence type="ECO:0000259" key="7">
    <source>
        <dbReference type="Pfam" id="PF14500"/>
    </source>
</evidence>
<dbReference type="Pfam" id="PF12460">
    <property type="entry name" value="MMS19_C"/>
    <property type="match status" value="1"/>
</dbReference>
<dbReference type="Gene3D" id="1.25.10.10">
    <property type="entry name" value="Leucine-rich Repeat Variant"/>
    <property type="match status" value="1"/>
</dbReference>
<dbReference type="AlphaFoldDB" id="A0A507CMD8"/>
<gene>
    <name evidence="8" type="ORF">SeLEV6574_g06771</name>
    <name evidence="9" type="ORF">SeMB42_g04427</name>
</gene>
<keyword evidence="5" id="KW-0234">DNA repair</keyword>
<dbReference type="EMBL" id="QEAN01000178">
    <property type="protein sequence ID" value="TPX44142.1"/>
    <property type="molecule type" value="Genomic_DNA"/>
</dbReference>
<dbReference type="GO" id="GO:0097361">
    <property type="term" value="C:cytosolic [4Fe-4S] assembly targeting complex"/>
    <property type="evidence" value="ECO:0007669"/>
    <property type="project" value="UniProtKB-UniRule"/>
</dbReference>
<dbReference type="InterPro" id="IPR029240">
    <property type="entry name" value="MMS19_N"/>
</dbReference>
<comment type="similarity">
    <text evidence="2 5">Belongs to the MET18/MMS19 family.</text>
</comment>
<evidence type="ECO:0000256" key="4">
    <source>
        <dbReference type="ARBA" id="ARBA00023242"/>
    </source>
</evidence>
<evidence type="ECO:0000313" key="11">
    <source>
        <dbReference type="Proteomes" id="UP000320475"/>
    </source>
</evidence>
<evidence type="ECO:0000259" key="6">
    <source>
        <dbReference type="Pfam" id="PF12460"/>
    </source>
</evidence>
<comment type="subcellular location">
    <subcellularLocation>
        <location evidence="1 5">Nucleus</location>
    </subcellularLocation>
</comment>